<evidence type="ECO:0000313" key="3">
    <source>
        <dbReference type="EMBL" id="ACG26045.1"/>
    </source>
</evidence>
<reference evidence="3" key="1">
    <citation type="journal article" date="2009" name="Plant Mol. Biol.">
        <title>Insights into corn genes derived from large-scale cDNA sequencing.</title>
        <authorList>
            <person name="Alexandrov N.N."/>
            <person name="Brover V.V."/>
            <person name="Freidin S."/>
            <person name="Troukhan M.E."/>
            <person name="Tatarinova T.V."/>
            <person name="Zhang H."/>
            <person name="Swaller T.J."/>
            <person name="Lu Y.P."/>
            <person name="Bouck J."/>
            <person name="Flavell R.B."/>
            <person name="Feldmann K.A."/>
        </authorList>
    </citation>
    <scope>NUCLEOTIDE SEQUENCE</scope>
</reference>
<organism evidence="3">
    <name type="scientific">Zea mays</name>
    <name type="common">Maize</name>
    <dbReference type="NCBI Taxonomy" id="4577"/>
    <lineage>
        <taxon>Eukaryota</taxon>
        <taxon>Viridiplantae</taxon>
        <taxon>Streptophyta</taxon>
        <taxon>Embryophyta</taxon>
        <taxon>Tracheophyta</taxon>
        <taxon>Spermatophyta</taxon>
        <taxon>Magnoliopsida</taxon>
        <taxon>Liliopsida</taxon>
        <taxon>Poales</taxon>
        <taxon>Poaceae</taxon>
        <taxon>PACMAD clade</taxon>
        <taxon>Panicoideae</taxon>
        <taxon>Andropogonodae</taxon>
        <taxon>Andropogoneae</taxon>
        <taxon>Tripsacinae</taxon>
        <taxon>Zea</taxon>
    </lineage>
</organism>
<accession>B6SMG2</accession>
<protein>
    <submittedName>
        <fullName evidence="3">Uncharacterized protein</fullName>
    </submittedName>
</protein>
<dbReference type="InterPro" id="IPR017441">
    <property type="entry name" value="Protein_kinase_ATP_BS"/>
</dbReference>
<dbReference type="SUPFAM" id="SSF56112">
    <property type="entry name" value="Protein kinase-like (PK-like)"/>
    <property type="match status" value="1"/>
</dbReference>
<dbReference type="PROSITE" id="PS00107">
    <property type="entry name" value="PROTEIN_KINASE_ATP"/>
    <property type="match status" value="1"/>
</dbReference>
<evidence type="ECO:0000256" key="1">
    <source>
        <dbReference type="PROSITE-ProRule" id="PRU10141"/>
    </source>
</evidence>
<dbReference type="InterPro" id="IPR011009">
    <property type="entry name" value="Kinase-like_dom_sf"/>
</dbReference>
<sequence>MDGHATAPDFSPAGSFGHATARSENSADSEGGEPRATYSPPEKVSVDPPCPAIRLSSGRRAAVGVVLADLPSSFRGFAFKLRGSHTKPPSSVANSIRLAAAARPPVGLDCSVARGGSQHGIYLVLTDPGKTLVPGHSGSNLLRTGKVSVLHWRATIYGAVVGGVAGMEHVFGGKFKLGKKIGSGSFGELYLGVNIQSGEEVAIKLVLDNLILFVHHFSLSWSYMPGIRHEFVPYANISWSTIASNGFVKNLCVDYGMTENR</sequence>
<proteinExistence type="evidence at transcript level"/>
<dbReference type="GO" id="GO:0005524">
    <property type="term" value="F:ATP binding"/>
    <property type="evidence" value="ECO:0007669"/>
    <property type="project" value="UniProtKB-UniRule"/>
</dbReference>
<feature type="region of interest" description="Disordered" evidence="2">
    <location>
        <begin position="1"/>
        <end position="50"/>
    </location>
</feature>
<evidence type="ECO:0000256" key="2">
    <source>
        <dbReference type="SAM" id="MobiDB-lite"/>
    </source>
</evidence>
<dbReference type="EMBL" id="EU953927">
    <property type="protein sequence ID" value="ACG26045.1"/>
    <property type="molecule type" value="mRNA"/>
</dbReference>
<feature type="binding site" evidence="1">
    <location>
        <position position="204"/>
    </location>
    <ligand>
        <name>ATP</name>
        <dbReference type="ChEBI" id="CHEBI:30616"/>
    </ligand>
</feature>
<dbReference type="Gene3D" id="3.30.200.20">
    <property type="entry name" value="Phosphorylase Kinase, domain 1"/>
    <property type="match status" value="1"/>
</dbReference>
<keyword evidence="1" id="KW-0067">ATP-binding</keyword>
<dbReference type="AlphaFoldDB" id="B6SMG2"/>
<keyword evidence="1" id="KW-0547">Nucleotide-binding</keyword>
<name>B6SMG2_MAIZE</name>